<evidence type="ECO:0000313" key="9">
    <source>
        <dbReference type="EMBL" id="KAG8521268.1"/>
    </source>
</evidence>
<dbReference type="AlphaFoldDB" id="A0A8J6AHU0"/>
<proteinExistence type="inferred from homology"/>
<dbReference type="PANTHER" id="PTHR48416">
    <property type="entry name" value="CYTOCHROME C OXIDASE SUBUNIT 6C"/>
    <property type="match status" value="1"/>
</dbReference>
<gene>
    <name evidence="9" type="ORF">J0S82_017641</name>
</gene>
<accession>A0A8J6AHU0</accession>
<evidence type="ECO:0000256" key="1">
    <source>
        <dbReference type="ARBA" id="ARBA00004434"/>
    </source>
</evidence>
<feature type="non-terminal residue" evidence="9">
    <location>
        <position position="1"/>
    </location>
</feature>
<evidence type="ECO:0000256" key="3">
    <source>
        <dbReference type="ARBA" id="ARBA00007204"/>
    </source>
</evidence>
<dbReference type="SUPFAM" id="SSF81415">
    <property type="entry name" value="Mitochondrial cytochrome c oxidase subunit VIc"/>
    <property type="match status" value="1"/>
</dbReference>
<comment type="subcellular location">
    <subcellularLocation>
        <location evidence="1">Mitochondrion inner membrane</location>
        <topology evidence="1">Single-pass membrane protein</topology>
    </subcellularLocation>
</comment>
<feature type="non-terminal residue" evidence="9">
    <location>
        <position position="65"/>
    </location>
</feature>
<dbReference type="EMBL" id="JAGFMF010011483">
    <property type="protein sequence ID" value="KAG8521268.1"/>
    <property type="molecule type" value="Genomic_DNA"/>
</dbReference>
<comment type="caution">
    <text evidence="9">The sequence shown here is derived from an EMBL/GenBank/DDBJ whole genome shotgun (WGS) entry which is preliminary data.</text>
</comment>
<keyword evidence="7" id="KW-0496">Mitochondrion</keyword>
<evidence type="ECO:0000256" key="6">
    <source>
        <dbReference type="ARBA" id="ARBA00022989"/>
    </source>
</evidence>
<dbReference type="PANTHER" id="PTHR48416:SF1">
    <property type="entry name" value="CYTOCHROME C OXIDASE SUBUNIT 6C"/>
    <property type="match status" value="1"/>
</dbReference>
<dbReference type="InterPro" id="IPR037169">
    <property type="entry name" value="Cytochrome_c_oxidase_VIc_sf"/>
</dbReference>
<comment type="similarity">
    <text evidence="3">Belongs to the cytochrome c oxidase subunit 6c family.</text>
</comment>
<name>A0A8J6AHU0_GALPY</name>
<dbReference type="OrthoDB" id="10051322at2759"/>
<keyword evidence="4" id="KW-0812">Transmembrane</keyword>
<reference evidence="9" key="1">
    <citation type="journal article" date="2021" name="Evol. Appl.">
        <title>The genome of the Pyrenean desman and the effects of bottlenecks and inbreeding on the genomic landscape of an endangered species.</title>
        <authorList>
            <person name="Escoda L."/>
            <person name="Castresana J."/>
        </authorList>
    </citation>
    <scope>NUCLEOTIDE SEQUENCE</scope>
    <source>
        <strain evidence="9">IBE-C5619</strain>
    </source>
</reference>
<keyword evidence="8" id="KW-0472">Membrane</keyword>
<dbReference type="InterPro" id="IPR034884">
    <property type="entry name" value="Cytochrome_c_oxidase_VIc/VIIs"/>
</dbReference>
<comment type="pathway">
    <text evidence="2">Energy metabolism; oxidative phosphorylation.</text>
</comment>
<evidence type="ECO:0000313" key="10">
    <source>
        <dbReference type="Proteomes" id="UP000700334"/>
    </source>
</evidence>
<evidence type="ECO:0000256" key="4">
    <source>
        <dbReference type="ARBA" id="ARBA00022692"/>
    </source>
</evidence>
<evidence type="ECO:0000256" key="8">
    <source>
        <dbReference type="ARBA" id="ARBA00023136"/>
    </source>
</evidence>
<dbReference type="InterPro" id="IPR051389">
    <property type="entry name" value="Cytochrome_c_oxidase_VIc"/>
</dbReference>
<keyword evidence="10" id="KW-1185">Reference proteome</keyword>
<protein>
    <submittedName>
        <fullName evidence="9">Cytochrome c oxidase subunit 6C</fullName>
    </submittedName>
</protein>
<dbReference type="Gene3D" id="4.10.93.10">
    <property type="entry name" value="Mitochondrial cytochrome c oxidase subunit VIc/VIIs"/>
    <property type="match status" value="1"/>
</dbReference>
<sequence length="65" mass="7433">SGRMSLLRITNHDFQGFVEISDVKPSGPAFFAVAEPRKKAYIDFYRNYDSVKDVEMKKAGIFQSE</sequence>
<organism evidence="9 10">
    <name type="scientific">Galemys pyrenaicus</name>
    <name type="common">Iberian desman</name>
    <name type="synonym">Pyrenean desman</name>
    <dbReference type="NCBI Taxonomy" id="202257"/>
    <lineage>
        <taxon>Eukaryota</taxon>
        <taxon>Metazoa</taxon>
        <taxon>Chordata</taxon>
        <taxon>Craniata</taxon>
        <taxon>Vertebrata</taxon>
        <taxon>Euteleostomi</taxon>
        <taxon>Mammalia</taxon>
        <taxon>Eutheria</taxon>
        <taxon>Laurasiatheria</taxon>
        <taxon>Eulipotyphla</taxon>
        <taxon>Talpidae</taxon>
        <taxon>Galemys</taxon>
    </lineage>
</organism>
<evidence type="ECO:0000256" key="5">
    <source>
        <dbReference type="ARBA" id="ARBA00022792"/>
    </source>
</evidence>
<evidence type="ECO:0000256" key="7">
    <source>
        <dbReference type="ARBA" id="ARBA00023128"/>
    </source>
</evidence>
<keyword evidence="5" id="KW-0999">Mitochondrion inner membrane</keyword>
<dbReference type="Pfam" id="PF02937">
    <property type="entry name" value="COX6C"/>
    <property type="match status" value="1"/>
</dbReference>
<dbReference type="UniPathway" id="UPA00705"/>
<dbReference type="Proteomes" id="UP000700334">
    <property type="component" value="Unassembled WGS sequence"/>
</dbReference>
<keyword evidence="6" id="KW-1133">Transmembrane helix</keyword>
<evidence type="ECO:0000256" key="2">
    <source>
        <dbReference type="ARBA" id="ARBA00004673"/>
    </source>
</evidence>
<dbReference type="GO" id="GO:0005743">
    <property type="term" value="C:mitochondrial inner membrane"/>
    <property type="evidence" value="ECO:0007669"/>
    <property type="project" value="UniProtKB-SubCell"/>
</dbReference>
<dbReference type="GO" id="GO:0006119">
    <property type="term" value="P:oxidative phosphorylation"/>
    <property type="evidence" value="ECO:0007669"/>
    <property type="project" value="UniProtKB-UniPathway"/>
</dbReference>